<dbReference type="eggNOG" id="COG0179">
    <property type="taxonomic scope" value="Bacteria"/>
</dbReference>
<dbReference type="GO" id="GO:0016853">
    <property type="term" value="F:isomerase activity"/>
    <property type="evidence" value="ECO:0007669"/>
    <property type="project" value="UniProtKB-KW"/>
</dbReference>
<reference evidence="3" key="1">
    <citation type="submission" date="2010-08" db="EMBL/GenBank/DDBJ databases">
        <title>Genome sequence of Parvularcula bermudensis HTCC2503.</title>
        <authorList>
            <person name="Kang D.-M."/>
            <person name="Oh H.-M."/>
            <person name="Cho J.-C."/>
        </authorList>
    </citation>
    <scope>NUCLEOTIDE SEQUENCE [LARGE SCALE GENOMIC DNA]</scope>
    <source>
        <strain evidence="3">ATCC BAA-594 / HTCC2503 / KCTC 12087</strain>
    </source>
</reference>
<gene>
    <name evidence="2" type="ordered locus">PB2503_01227</name>
</gene>
<dbReference type="Proteomes" id="UP000001302">
    <property type="component" value="Chromosome"/>
</dbReference>
<accession>E0TBC1</accession>
<keyword evidence="3" id="KW-1185">Reference proteome</keyword>
<dbReference type="STRING" id="314260.PB2503_01227"/>
<dbReference type="SUPFAM" id="SSF56529">
    <property type="entry name" value="FAH"/>
    <property type="match status" value="1"/>
</dbReference>
<name>E0TBC1_PARBH</name>
<keyword evidence="2" id="KW-0413">Isomerase</keyword>
<evidence type="ECO:0000259" key="1">
    <source>
        <dbReference type="Pfam" id="PF01557"/>
    </source>
</evidence>
<dbReference type="AlphaFoldDB" id="E0TBC1"/>
<organism evidence="2 3">
    <name type="scientific">Parvularcula bermudensis (strain ATCC BAA-594 / HTCC2503 / KCTC 12087)</name>
    <dbReference type="NCBI Taxonomy" id="314260"/>
    <lineage>
        <taxon>Bacteria</taxon>
        <taxon>Pseudomonadati</taxon>
        <taxon>Pseudomonadota</taxon>
        <taxon>Alphaproteobacteria</taxon>
        <taxon>Parvularculales</taxon>
        <taxon>Parvularculaceae</taxon>
        <taxon>Parvularcula</taxon>
    </lineage>
</organism>
<dbReference type="OrthoDB" id="5197601at2"/>
<dbReference type="PANTHER" id="PTHR43211:SF1">
    <property type="entry name" value="BLL6422 PROTEIN"/>
    <property type="match status" value="1"/>
</dbReference>
<dbReference type="EMBL" id="CP002156">
    <property type="protein sequence ID" value="ADM08325.1"/>
    <property type="molecule type" value="Genomic_DNA"/>
</dbReference>
<evidence type="ECO:0000313" key="2">
    <source>
        <dbReference type="EMBL" id="ADM08325.1"/>
    </source>
</evidence>
<dbReference type="Gene3D" id="3.90.850.10">
    <property type="entry name" value="Fumarylacetoacetase-like, C-terminal domain"/>
    <property type="match status" value="1"/>
</dbReference>
<dbReference type="InterPro" id="IPR036663">
    <property type="entry name" value="Fumarylacetoacetase_C_sf"/>
</dbReference>
<evidence type="ECO:0000313" key="3">
    <source>
        <dbReference type="Proteomes" id="UP000001302"/>
    </source>
</evidence>
<dbReference type="InterPro" id="IPR011234">
    <property type="entry name" value="Fumarylacetoacetase-like_C"/>
</dbReference>
<reference evidence="2 3" key="2">
    <citation type="journal article" date="2011" name="J. Bacteriol.">
        <title>Complete genome sequence of strain HTCC2503T of Parvularcula bermudensis, the type species of the order "Parvularculales" in the class Alphaproteobacteria.</title>
        <authorList>
            <person name="Oh H.M."/>
            <person name="Kang I."/>
            <person name="Vergin K.L."/>
            <person name="Kang D."/>
            <person name="Rhee K.H."/>
            <person name="Giovannoni S.J."/>
            <person name="Cho J.C."/>
        </authorList>
    </citation>
    <scope>NUCLEOTIDE SEQUENCE [LARGE SCALE GENOMIC DNA]</scope>
    <source>
        <strain evidence="3">ATCC BAA-594 / HTCC2503 / KCTC 12087</strain>
    </source>
</reference>
<protein>
    <submittedName>
        <fullName evidence="2">Possible isomerase/decarboxylase</fullName>
    </submittedName>
</protein>
<dbReference type="HOGENOM" id="CLU_028458_3_3_5"/>
<sequence length="315" mass="34945">MVKIRRRHGQSGWNGPSLVQRFEVAAEDDDRQSVWRVAGRDEVPDWLLSLEASMPPAEGRQLPFAPRSFRDCMLFRQHWIDSSRGFTKRFLPRLFPLTQIYEAITRHPFPAFTPSPLFERQPLFYFGNHSTIIASGTPIPWPRYASVLDYELELGVVLSAPLLNASVEDARAAIGGFVLVNDLTCRNVQRAEMQTGLGPQKAKSFGSSMSDSLVTSEAIWPQIDRLTGRVEINGDIVAEVSSVGMEHKIDEVLAYLSVDEPLYPGELIATGTLPGGSGMENGRTLRVGDRLRLVLDGVGEVEHDIGPMRDDALTA</sequence>
<feature type="domain" description="Fumarylacetoacetase-like C-terminal" evidence="1">
    <location>
        <begin position="119"/>
        <end position="305"/>
    </location>
</feature>
<dbReference type="KEGG" id="pbr:PB2503_01227"/>
<dbReference type="RefSeq" id="WP_013299299.1">
    <property type="nucleotide sequence ID" value="NC_014414.1"/>
</dbReference>
<dbReference type="Pfam" id="PF01557">
    <property type="entry name" value="FAA_hydrolase"/>
    <property type="match status" value="1"/>
</dbReference>
<dbReference type="PANTHER" id="PTHR43211">
    <property type="entry name" value="FUMARYLACETOACETATE HYDROLASE"/>
    <property type="match status" value="1"/>
</dbReference>
<proteinExistence type="predicted"/>